<dbReference type="Proteomes" id="UP000268096">
    <property type="component" value="Unassembled WGS sequence"/>
</dbReference>
<name>A0A3M5LD96_PSESX</name>
<sequence length="41" mass="4910">MKNRKLIMKDTYNLQRFVDAQQPLFQQVLTELEAGQKRLCL</sequence>
<dbReference type="InterPro" id="IPR014937">
    <property type="entry name" value="DUF1810"/>
</dbReference>
<proteinExistence type="predicted"/>
<comment type="caution">
    <text evidence="1">The sequence shown here is derived from an EMBL/GenBank/DDBJ whole genome shotgun (WGS) entry which is preliminary data.</text>
</comment>
<reference evidence="1 2" key="1">
    <citation type="submission" date="2018-08" db="EMBL/GenBank/DDBJ databases">
        <title>Recombination of ecologically and evolutionarily significant loci maintains genetic cohesion in the Pseudomonas syringae species complex.</title>
        <authorList>
            <person name="Dillon M."/>
            <person name="Thakur S."/>
            <person name="Almeida R.N.D."/>
            <person name="Weir B.S."/>
            <person name="Guttman D.S."/>
        </authorList>
    </citation>
    <scope>NUCLEOTIDE SEQUENCE [LARGE SCALE GENOMIC DNA]</scope>
    <source>
        <strain evidence="1 2">ICMP 16926</strain>
    </source>
</reference>
<organism evidence="1 2">
    <name type="scientific">Pseudomonas syringae pv. solidagae</name>
    <dbReference type="NCBI Taxonomy" id="264458"/>
    <lineage>
        <taxon>Bacteria</taxon>
        <taxon>Pseudomonadati</taxon>
        <taxon>Pseudomonadota</taxon>
        <taxon>Gammaproteobacteria</taxon>
        <taxon>Pseudomonadales</taxon>
        <taxon>Pseudomonadaceae</taxon>
        <taxon>Pseudomonas</taxon>
        <taxon>Pseudomonas syringae</taxon>
    </lineage>
</organism>
<dbReference type="Pfam" id="PF08837">
    <property type="entry name" value="DUF1810"/>
    <property type="match status" value="1"/>
</dbReference>
<dbReference type="InterPro" id="IPR036287">
    <property type="entry name" value="Rv1873-like_sf"/>
</dbReference>
<evidence type="ECO:0000313" key="1">
    <source>
        <dbReference type="EMBL" id="RMT44596.1"/>
    </source>
</evidence>
<dbReference type="Gene3D" id="1.25.40.380">
    <property type="entry name" value="Protein of unknown function DUF1810"/>
    <property type="match status" value="1"/>
</dbReference>
<accession>A0A3M5LD96</accession>
<dbReference type="EMBL" id="RBTH01000225">
    <property type="protein sequence ID" value="RMT44596.1"/>
    <property type="molecule type" value="Genomic_DNA"/>
</dbReference>
<dbReference type="SUPFAM" id="SSF140736">
    <property type="entry name" value="Rv1873-like"/>
    <property type="match status" value="1"/>
</dbReference>
<evidence type="ECO:0000313" key="2">
    <source>
        <dbReference type="Proteomes" id="UP000268096"/>
    </source>
</evidence>
<protein>
    <submittedName>
        <fullName evidence="1">Uncharacterized protein</fullName>
    </submittedName>
</protein>
<gene>
    <name evidence="1" type="ORF">ALP48_01817</name>
</gene>
<dbReference type="AlphaFoldDB" id="A0A3M5LD96"/>